<evidence type="ECO:0000256" key="6">
    <source>
        <dbReference type="PIRSR" id="PIRSR606118-50"/>
    </source>
</evidence>
<dbReference type="FunFam" id="3.40.50.1390:FF:000001">
    <property type="entry name" value="DNA recombinase"/>
    <property type="match status" value="1"/>
</dbReference>
<accession>A0A0B5B9P2</accession>
<dbReference type="PANTHER" id="PTHR30461">
    <property type="entry name" value="DNA-INVERTASE FROM LAMBDOID PROPHAGE"/>
    <property type="match status" value="1"/>
</dbReference>
<keyword evidence="2" id="KW-0229">DNA integration</keyword>
<keyword evidence="10" id="KW-1185">Reference proteome</keyword>
<dbReference type="InterPro" id="IPR006118">
    <property type="entry name" value="Recombinase_CS"/>
</dbReference>
<sequence>MAMVGYARVSTVEQNLTAQLEQLQAAGCEKVYQEKASGAKDDRPELSAMLDYVRENDTVICCKLDRIARSTKHLLEVVETLEKKKVSFKVLNINLDTGTPTGKLMLSMLAAIGQFEREMMLERQREGIRIAKEAGAYKGRKATARAKSAEVMQLIGEGLTREEVAKRLGIGIASVYRIVKDNKAAN</sequence>
<evidence type="ECO:0000259" key="8">
    <source>
        <dbReference type="PROSITE" id="PS51736"/>
    </source>
</evidence>
<dbReference type="Pfam" id="PF02796">
    <property type="entry name" value="HTH_7"/>
    <property type="match status" value="1"/>
</dbReference>
<dbReference type="InterPro" id="IPR006119">
    <property type="entry name" value="Resolv_N"/>
</dbReference>
<dbReference type="PROSITE" id="PS00397">
    <property type="entry name" value="RECOMBINASES_1"/>
    <property type="match status" value="1"/>
</dbReference>
<dbReference type="InterPro" id="IPR036162">
    <property type="entry name" value="Resolvase-like_N_sf"/>
</dbReference>
<dbReference type="PANTHER" id="PTHR30461:SF26">
    <property type="entry name" value="RESOLVASE HOMOLOG YNEB"/>
    <property type="match status" value="1"/>
</dbReference>
<comment type="similarity">
    <text evidence="1">Belongs to the site-specific recombinase resolvase family.</text>
</comment>
<feature type="active site" description="O-(5'-phospho-DNA)-serine intermediate" evidence="6 7">
    <location>
        <position position="10"/>
    </location>
</feature>
<evidence type="ECO:0000256" key="4">
    <source>
        <dbReference type="ARBA" id="ARBA00023125"/>
    </source>
</evidence>
<dbReference type="GO" id="GO:0015074">
    <property type="term" value="P:DNA integration"/>
    <property type="evidence" value="ECO:0007669"/>
    <property type="project" value="UniProtKB-KW"/>
</dbReference>
<dbReference type="HOGENOM" id="CLU_010686_8_3_7"/>
<dbReference type="InterPro" id="IPR006120">
    <property type="entry name" value="Resolvase_HTH_dom"/>
</dbReference>
<dbReference type="SMART" id="SM00857">
    <property type="entry name" value="Resolvase"/>
    <property type="match status" value="1"/>
</dbReference>
<dbReference type="CDD" id="cd03768">
    <property type="entry name" value="SR_ResInv"/>
    <property type="match status" value="1"/>
</dbReference>
<dbReference type="Pfam" id="PF00239">
    <property type="entry name" value="Resolvase"/>
    <property type="match status" value="1"/>
</dbReference>
<gene>
    <name evidence="9" type="ORF">GPICK_08765</name>
</gene>
<dbReference type="Gene3D" id="3.40.50.1390">
    <property type="entry name" value="Resolvase, N-terminal catalytic domain"/>
    <property type="match status" value="1"/>
</dbReference>
<dbReference type="OrthoDB" id="9797501at2"/>
<evidence type="ECO:0000313" key="10">
    <source>
        <dbReference type="Proteomes" id="UP000057609"/>
    </source>
</evidence>
<dbReference type="Proteomes" id="UP000057609">
    <property type="component" value="Chromosome"/>
</dbReference>
<evidence type="ECO:0000256" key="7">
    <source>
        <dbReference type="PROSITE-ProRule" id="PRU10137"/>
    </source>
</evidence>
<protein>
    <submittedName>
        <fullName evidence="9">Integrase</fullName>
    </submittedName>
</protein>
<evidence type="ECO:0000256" key="3">
    <source>
        <dbReference type="ARBA" id="ARBA00023100"/>
    </source>
</evidence>
<dbReference type="PROSITE" id="PS51736">
    <property type="entry name" value="RECOMBINASES_3"/>
    <property type="match status" value="1"/>
</dbReference>
<dbReference type="EMBL" id="CP009788">
    <property type="protein sequence ID" value="AJE03433.1"/>
    <property type="molecule type" value="Genomic_DNA"/>
</dbReference>
<keyword evidence="3" id="KW-0230">DNA invertase</keyword>
<name>A0A0B5B9P2_9BACT</name>
<proteinExistence type="inferred from homology"/>
<dbReference type="SUPFAM" id="SSF53041">
    <property type="entry name" value="Resolvase-like"/>
    <property type="match status" value="1"/>
</dbReference>
<evidence type="ECO:0000256" key="2">
    <source>
        <dbReference type="ARBA" id="ARBA00022908"/>
    </source>
</evidence>
<feature type="domain" description="Resolvase/invertase-type recombinase catalytic" evidence="8">
    <location>
        <begin position="2"/>
        <end position="135"/>
    </location>
</feature>
<dbReference type="GO" id="GO:0000150">
    <property type="term" value="F:DNA strand exchange activity"/>
    <property type="evidence" value="ECO:0007669"/>
    <property type="project" value="UniProtKB-KW"/>
</dbReference>
<keyword evidence="4" id="KW-0238">DNA-binding</keyword>
<evidence type="ECO:0000313" key="9">
    <source>
        <dbReference type="EMBL" id="AJE03433.1"/>
    </source>
</evidence>
<dbReference type="AlphaFoldDB" id="A0A0B5B9P2"/>
<organism evidence="9 10">
    <name type="scientific">Geobacter pickeringii</name>
    <dbReference type="NCBI Taxonomy" id="345632"/>
    <lineage>
        <taxon>Bacteria</taxon>
        <taxon>Pseudomonadati</taxon>
        <taxon>Thermodesulfobacteriota</taxon>
        <taxon>Desulfuromonadia</taxon>
        <taxon>Geobacterales</taxon>
        <taxon>Geobacteraceae</taxon>
        <taxon>Geobacter</taxon>
    </lineage>
</organism>
<evidence type="ECO:0000256" key="1">
    <source>
        <dbReference type="ARBA" id="ARBA00009913"/>
    </source>
</evidence>
<dbReference type="KEGG" id="gpi:GPICK_08765"/>
<dbReference type="Gene3D" id="1.10.10.60">
    <property type="entry name" value="Homeodomain-like"/>
    <property type="match status" value="1"/>
</dbReference>
<keyword evidence="5" id="KW-0233">DNA recombination</keyword>
<dbReference type="RefSeq" id="WP_039742309.1">
    <property type="nucleotide sequence ID" value="NZ_CP009788.1"/>
</dbReference>
<dbReference type="GO" id="GO:0003677">
    <property type="term" value="F:DNA binding"/>
    <property type="evidence" value="ECO:0007669"/>
    <property type="project" value="UniProtKB-KW"/>
</dbReference>
<dbReference type="STRING" id="345632.GPICK_08765"/>
<reference evidence="9 10" key="1">
    <citation type="journal article" date="2015" name="Genome Announc.">
        <title>Complete Genome of Geobacter pickeringii G13T, a Metal-Reducing Isolate from Sedimentary Kaolin Deposits.</title>
        <authorList>
            <person name="Badalamenti J.P."/>
            <person name="Bond D.R."/>
        </authorList>
    </citation>
    <scope>NUCLEOTIDE SEQUENCE [LARGE SCALE GENOMIC DNA]</scope>
    <source>
        <strain evidence="9 10">G13</strain>
    </source>
</reference>
<dbReference type="InterPro" id="IPR050639">
    <property type="entry name" value="SSR_resolvase"/>
</dbReference>
<evidence type="ECO:0000256" key="5">
    <source>
        <dbReference type="ARBA" id="ARBA00023172"/>
    </source>
</evidence>